<evidence type="ECO:0000313" key="3">
    <source>
        <dbReference type="Proteomes" id="UP000219020"/>
    </source>
</evidence>
<evidence type="ECO:0000313" key="2">
    <source>
        <dbReference type="EMBL" id="PCS22401.1"/>
    </source>
</evidence>
<feature type="transmembrane region" description="Helical" evidence="1">
    <location>
        <begin position="20"/>
        <end position="37"/>
    </location>
</feature>
<keyword evidence="3" id="KW-1185">Reference proteome</keyword>
<keyword evidence="1" id="KW-0472">Membrane</keyword>
<keyword evidence="1" id="KW-0812">Transmembrane</keyword>
<dbReference type="EMBL" id="NBYY01000021">
    <property type="protein sequence ID" value="PCS22401.1"/>
    <property type="molecule type" value="Genomic_DNA"/>
</dbReference>
<organism evidence="2 3">
    <name type="scientific">Candidatus Enterovibrio escicola</name>
    <dbReference type="NCBI Taxonomy" id="1927127"/>
    <lineage>
        <taxon>Bacteria</taxon>
        <taxon>Pseudomonadati</taxon>
        <taxon>Pseudomonadota</taxon>
        <taxon>Gammaproteobacteria</taxon>
        <taxon>Vibrionales</taxon>
        <taxon>Vibrionaceae</taxon>
        <taxon>Enterovibrio</taxon>
    </lineage>
</organism>
<gene>
    <name evidence="2" type="ORF">BTN49_1988</name>
</gene>
<proteinExistence type="predicted"/>
<reference evidence="3" key="1">
    <citation type="submission" date="2017-04" db="EMBL/GenBank/DDBJ databases">
        <title>Genome evolution of the luminous symbionts of deep sea anglerfish.</title>
        <authorList>
            <person name="Hendry T.A."/>
        </authorList>
    </citation>
    <scope>NUCLEOTIDE SEQUENCE [LARGE SCALE GENOMIC DNA]</scope>
</reference>
<accession>A0A2A5T2N9</accession>
<keyword evidence="1" id="KW-1133">Transmembrane helix</keyword>
<dbReference type="Proteomes" id="UP000219020">
    <property type="component" value="Unassembled WGS sequence"/>
</dbReference>
<name>A0A2A5T2N9_9GAMM</name>
<evidence type="ECO:0000256" key="1">
    <source>
        <dbReference type="SAM" id="Phobius"/>
    </source>
</evidence>
<sequence length="46" mass="4846">MNNHTPDTTTKSIIESTGGSTFVLITLFGLLLVGLFAKNYQGSVSA</sequence>
<dbReference type="AlphaFoldDB" id="A0A2A5T2N9"/>
<comment type="caution">
    <text evidence="2">The sequence shown here is derived from an EMBL/GenBank/DDBJ whole genome shotgun (WGS) entry which is preliminary data.</text>
</comment>
<protein>
    <submittedName>
        <fullName evidence="2">Uncharacterized protein</fullName>
    </submittedName>
</protein>